<reference evidence="1" key="1">
    <citation type="submission" date="2024-05" db="EMBL/GenBank/DDBJ databases">
        <title>Isolation and characterization of the new Streptomyces phages Kamino, Geonosis, Abafar and Scarif infecting a broad range of host species.</title>
        <authorList>
            <person name="Rackow B."/>
            <person name="Rolland C."/>
            <person name="Mohnen I."/>
            <person name="Wittmann J."/>
            <person name="Muesken M."/>
            <person name="Overmann J."/>
            <person name="Frunzke J."/>
        </authorList>
    </citation>
    <scope>NUCLEOTIDE SEQUENCE</scope>
</reference>
<keyword evidence="1" id="KW-0347">Helicase</keyword>
<dbReference type="EMBL" id="PP750868">
    <property type="protein sequence ID" value="XBM95193.1"/>
    <property type="molecule type" value="Genomic_DNA"/>
</dbReference>
<evidence type="ECO:0000313" key="1">
    <source>
        <dbReference type="EMBL" id="XBM95193.1"/>
    </source>
</evidence>
<protein>
    <submittedName>
        <fullName evidence="1">DNA helicase</fullName>
    </submittedName>
</protein>
<dbReference type="GO" id="GO:0004386">
    <property type="term" value="F:helicase activity"/>
    <property type="evidence" value="ECO:0007669"/>
    <property type="project" value="UniProtKB-KW"/>
</dbReference>
<keyword evidence="1" id="KW-0378">Hydrolase</keyword>
<dbReference type="InterPro" id="IPR027417">
    <property type="entry name" value="P-loop_NTPase"/>
</dbReference>
<sequence length="393" mass="46005">MSVTLFPHQREAVENLSNGKILWGGVGTGKSLTAAAYYVEKEAPKDVYVITTAKKRDSLDWEKEFIKFGVGDMRTPKTGALRVDSWNNIAKYKNVRGAFFIFDEQRLVGSGAWVKAFIHITKPEKNNTWILLSATPGDTWLDYAPVFIANGFYKNITEFKREHVVYNSYTKFPKVEKYVGVAKLNKYRNRLLVEMPYERHTTRVTQYVEVEYDQELLDRVIKDRWNPYENRPIRSLAEYFYVMRKVVYSHPSRLEAVRRVLGKHPRLIVFYNFDYELEILRTLSKDMPVAEWNGHKHEPIPDTERWVYLVQYTAGAEGWNCTTTNAMLFYSLTYSYKQWHQAHGRTDRLNTPFSLLNYYALLAKVAIDDGVLGALKKKHSFNEVKFARSRLRK</sequence>
<name>A0AAU7GZX8_9CAUD</name>
<dbReference type="SUPFAM" id="SSF52540">
    <property type="entry name" value="P-loop containing nucleoside triphosphate hydrolases"/>
    <property type="match status" value="1"/>
</dbReference>
<accession>A0AAU7GZX8</accession>
<keyword evidence="1" id="KW-0547">Nucleotide-binding</keyword>
<organism evidence="1">
    <name type="scientific">Streptomyces phage Scarif</name>
    <dbReference type="NCBI Taxonomy" id="3158858"/>
    <lineage>
        <taxon>Viruses</taxon>
        <taxon>Duplodnaviria</taxon>
        <taxon>Heunggongvirae</taxon>
        <taxon>Uroviricota</taxon>
        <taxon>Caudoviricetes</taxon>
    </lineage>
</organism>
<proteinExistence type="predicted"/>
<gene>
    <name evidence="1" type="ORF">Scarif_00084</name>
</gene>
<keyword evidence="1" id="KW-0067">ATP-binding</keyword>
<dbReference type="Gene3D" id="3.40.50.300">
    <property type="entry name" value="P-loop containing nucleotide triphosphate hydrolases"/>
    <property type="match status" value="2"/>
</dbReference>